<evidence type="ECO:0000256" key="2">
    <source>
        <dbReference type="ARBA" id="ARBA00022963"/>
    </source>
</evidence>
<dbReference type="CDD" id="cd07209">
    <property type="entry name" value="Pat_hypo_Ecoli_Z1214_like"/>
    <property type="match status" value="1"/>
</dbReference>
<organism evidence="6 7">
    <name type="scientific">Aliarcobacter cryaerophilus ATCC 43158</name>
    <dbReference type="NCBI Taxonomy" id="1032070"/>
    <lineage>
        <taxon>Bacteria</taxon>
        <taxon>Pseudomonadati</taxon>
        <taxon>Campylobacterota</taxon>
        <taxon>Epsilonproteobacteria</taxon>
        <taxon>Campylobacterales</taxon>
        <taxon>Arcobacteraceae</taxon>
        <taxon>Aliarcobacter</taxon>
    </lineage>
</organism>
<feature type="active site" description="Proton acceptor" evidence="4">
    <location>
        <position position="210"/>
    </location>
</feature>
<dbReference type="EMBL" id="CP032824">
    <property type="protein sequence ID" value="AYJ81170.1"/>
    <property type="molecule type" value="Genomic_DNA"/>
</dbReference>
<dbReference type="PANTHER" id="PTHR14226">
    <property type="entry name" value="NEUROPATHY TARGET ESTERASE/SWISS CHEESE D.MELANOGASTER"/>
    <property type="match status" value="1"/>
</dbReference>
<dbReference type="GO" id="GO:0016787">
    <property type="term" value="F:hydrolase activity"/>
    <property type="evidence" value="ECO:0007669"/>
    <property type="project" value="UniProtKB-UniRule"/>
</dbReference>
<feature type="short sequence motif" description="GXSXG" evidence="4">
    <location>
        <begin position="38"/>
        <end position="42"/>
    </location>
</feature>
<feature type="domain" description="PNPLA" evidence="5">
    <location>
        <begin position="7"/>
        <end position="229"/>
    </location>
</feature>
<gene>
    <name evidence="6" type="ORF">ACRYA_a0043</name>
</gene>
<dbReference type="InterPro" id="IPR002641">
    <property type="entry name" value="PNPLA_dom"/>
</dbReference>
<comment type="caution">
    <text evidence="4">Lacks conserved residue(s) required for the propagation of feature annotation.</text>
</comment>
<dbReference type="InterPro" id="IPR050301">
    <property type="entry name" value="NTE"/>
</dbReference>
<protein>
    <submittedName>
        <fullName evidence="6">Patatin-like phospholipase</fullName>
    </submittedName>
</protein>
<dbReference type="SUPFAM" id="SSF52151">
    <property type="entry name" value="FabD/lysophospholipase-like"/>
    <property type="match status" value="1"/>
</dbReference>
<name>A0AAD0TVC0_9BACT</name>
<evidence type="ECO:0000313" key="7">
    <source>
        <dbReference type="Proteomes" id="UP000273809"/>
    </source>
</evidence>
<keyword evidence="6" id="KW-0614">Plasmid</keyword>
<dbReference type="Pfam" id="PF01734">
    <property type="entry name" value="Patatin"/>
    <property type="match status" value="1"/>
</dbReference>
<evidence type="ECO:0000259" key="5">
    <source>
        <dbReference type="PROSITE" id="PS51635"/>
    </source>
</evidence>
<feature type="short sequence motif" description="GXGXXG" evidence="4">
    <location>
        <begin position="11"/>
        <end position="16"/>
    </location>
</feature>
<accession>A0AAD0TVC0</accession>
<dbReference type="RefSeq" id="WP_066152118.1">
    <property type="nucleotide sequence ID" value="NZ_CP021073.1"/>
</dbReference>
<dbReference type="Proteomes" id="UP000273809">
    <property type="component" value="Plasmid pACRY43158"/>
</dbReference>
<dbReference type="KEGG" id="acre:ACRYA_a0043"/>
<dbReference type="PANTHER" id="PTHR14226:SF57">
    <property type="entry name" value="BLR7027 PROTEIN"/>
    <property type="match status" value="1"/>
</dbReference>
<evidence type="ECO:0000256" key="3">
    <source>
        <dbReference type="ARBA" id="ARBA00023098"/>
    </source>
</evidence>
<dbReference type="GeneID" id="39475592"/>
<dbReference type="PROSITE" id="PS51635">
    <property type="entry name" value="PNPLA"/>
    <property type="match status" value="1"/>
</dbReference>
<dbReference type="GO" id="GO:0016042">
    <property type="term" value="P:lipid catabolic process"/>
    <property type="evidence" value="ECO:0007669"/>
    <property type="project" value="UniProtKB-UniRule"/>
</dbReference>
<dbReference type="AlphaFoldDB" id="A0AAD0TVC0"/>
<evidence type="ECO:0000256" key="1">
    <source>
        <dbReference type="ARBA" id="ARBA00022801"/>
    </source>
</evidence>
<dbReference type="InterPro" id="IPR016035">
    <property type="entry name" value="Acyl_Trfase/lysoPLipase"/>
</dbReference>
<proteinExistence type="predicted"/>
<evidence type="ECO:0000256" key="4">
    <source>
        <dbReference type="PROSITE-ProRule" id="PRU01161"/>
    </source>
</evidence>
<geneLocation type="plasmid" evidence="7">
    <name>pacry43158</name>
</geneLocation>
<keyword evidence="1 4" id="KW-0378">Hydrolase</keyword>
<feature type="active site" description="Nucleophile" evidence="4">
    <location>
        <position position="40"/>
    </location>
</feature>
<dbReference type="Gene3D" id="3.40.1090.10">
    <property type="entry name" value="Cytosolic phospholipase A2 catalytic domain"/>
    <property type="match status" value="2"/>
</dbReference>
<reference evidence="6 7" key="1">
    <citation type="submission" date="2018-10" db="EMBL/GenBank/DDBJ databases">
        <title>Complete genome sequences of Arcobacter cryaerophilus strains ATCC 43158 and ATCC 49615.</title>
        <authorList>
            <person name="Miller W.G."/>
            <person name="Yee E."/>
            <person name="Bono J.L."/>
        </authorList>
    </citation>
    <scope>NUCLEOTIDE SEQUENCE [LARGE SCALE GENOMIC DNA]</scope>
    <source>
        <strain evidence="6 7">ATCC 43158</strain>
        <plasmid evidence="7">pacry43158</plasmid>
    </source>
</reference>
<sequence>MDIKLGVVLSGGGAKGAYEAGFLKALSEFNIQPDAISGTSIGALNGAIYSSNKNTKDVALALEKIWKDLANTKALSFIDKKKTFMTFVEILTIFSPTAPVSRLARGISYLASKGNNKSGALKIEPINNILGNYTSIEKLRMGLPFYVGLTESSGNVIDALRLFELENNGLTEYRKIKDLKDEDIYTTILASAALPIFFDAQKIDGVEYRDGCLGSLNNEWGNTPAKPLIEKESCTHLIVCHLNEGSFFDRNDPIFDNTQIIEIRPTQDTFSKFWFSTLRFSVDKIDLWMNQGYEDSKRILSESFKALSTKNQRINSEIKSDISIERLKNQNFFIPDIKQRVL</sequence>
<evidence type="ECO:0000313" key="6">
    <source>
        <dbReference type="EMBL" id="AYJ81170.1"/>
    </source>
</evidence>
<keyword evidence="3 4" id="KW-0443">Lipid metabolism</keyword>
<keyword evidence="2 4" id="KW-0442">Lipid degradation</keyword>